<dbReference type="PROSITE" id="PS51379">
    <property type="entry name" value="4FE4S_FER_2"/>
    <property type="match status" value="1"/>
</dbReference>
<reference evidence="2 3" key="1">
    <citation type="submission" date="2016-09" db="EMBL/GenBank/DDBJ databases">
        <title>Complete Genome Sequence of Methanosarcina thermophila MT-1.</title>
        <authorList>
            <person name="Kouzuma A."/>
        </authorList>
    </citation>
    <scope>NUCLEOTIDE SEQUENCE [LARGE SCALE GENOMIC DNA]</scope>
    <source>
        <strain evidence="2 3">MT-1</strain>
    </source>
</reference>
<dbReference type="InterPro" id="IPR017896">
    <property type="entry name" value="4Fe4S_Fe-S-bd"/>
</dbReference>
<sequence>MKCPLCGNEFEKADEAKCTGCGKLHNCNKQCCPNCGYELVKEAKIIQSIRKLFKW</sequence>
<organism evidence="2 3">
    <name type="scientific">Methanosarcina thermophila</name>
    <dbReference type="NCBI Taxonomy" id="2210"/>
    <lineage>
        <taxon>Archaea</taxon>
        <taxon>Methanobacteriati</taxon>
        <taxon>Methanobacteriota</taxon>
        <taxon>Stenosarchaea group</taxon>
        <taxon>Methanomicrobia</taxon>
        <taxon>Methanosarcinales</taxon>
        <taxon>Methanosarcinaceae</taxon>
        <taxon>Methanosarcina</taxon>
    </lineage>
</organism>
<dbReference type="EMBL" id="AP017646">
    <property type="protein sequence ID" value="BAW28732.1"/>
    <property type="molecule type" value="Genomic_DNA"/>
</dbReference>
<name>A0A3G9CRJ6_METTE</name>
<dbReference type="RefSeq" id="WP_181952224.1">
    <property type="nucleotide sequence ID" value="NZ_FPAO01000005.1"/>
</dbReference>
<evidence type="ECO:0000313" key="2">
    <source>
        <dbReference type="EMBL" id="BAW28732.1"/>
    </source>
</evidence>
<gene>
    <name evidence="2" type="ORF">MESMT1_0802</name>
</gene>
<dbReference type="GeneID" id="58788066"/>
<evidence type="ECO:0000313" key="3">
    <source>
        <dbReference type="Proteomes" id="UP000265557"/>
    </source>
</evidence>
<feature type="domain" description="4Fe-4S ferredoxin-type" evidence="1">
    <location>
        <begin position="9"/>
        <end position="42"/>
    </location>
</feature>
<proteinExistence type="predicted"/>
<dbReference type="AlphaFoldDB" id="A0A3G9CRJ6"/>
<dbReference type="Proteomes" id="UP000265557">
    <property type="component" value="Chromosome"/>
</dbReference>
<protein>
    <recommendedName>
        <fullName evidence="1">4Fe-4S ferredoxin-type domain-containing protein</fullName>
    </recommendedName>
</protein>
<evidence type="ECO:0000259" key="1">
    <source>
        <dbReference type="PROSITE" id="PS51379"/>
    </source>
</evidence>
<accession>A0A3G9CRJ6</accession>